<evidence type="ECO:0000256" key="4">
    <source>
        <dbReference type="ARBA" id="ARBA00022741"/>
    </source>
</evidence>
<evidence type="ECO:0000313" key="12">
    <source>
        <dbReference type="EMBL" id="MFH5244767.1"/>
    </source>
</evidence>
<protein>
    <recommendedName>
        <fullName evidence="8">Sensor-like histidine kinase SenX3</fullName>
        <ecNumber evidence="2">2.7.13.3</ecNumber>
    </recommendedName>
</protein>
<feature type="region of interest" description="Disordered" evidence="9">
    <location>
        <begin position="99"/>
        <end position="126"/>
    </location>
</feature>
<dbReference type="InterPro" id="IPR004358">
    <property type="entry name" value="Sig_transdc_His_kin-like_C"/>
</dbReference>
<dbReference type="EMBL" id="JBIMSP010000051">
    <property type="protein sequence ID" value="MFH5244767.1"/>
    <property type="molecule type" value="Genomic_DNA"/>
</dbReference>
<dbReference type="GO" id="GO:0016301">
    <property type="term" value="F:kinase activity"/>
    <property type="evidence" value="ECO:0007669"/>
    <property type="project" value="UniProtKB-KW"/>
</dbReference>
<evidence type="ECO:0000259" key="10">
    <source>
        <dbReference type="PROSITE" id="PS50109"/>
    </source>
</evidence>
<dbReference type="PROSITE" id="PS50109">
    <property type="entry name" value="HIS_KIN"/>
    <property type="match status" value="1"/>
</dbReference>
<proteinExistence type="predicted"/>
<evidence type="ECO:0000256" key="6">
    <source>
        <dbReference type="ARBA" id="ARBA00022840"/>
    </source>
</evidence>
<evidence type="ECO:0000256" key="9">
    <source>
        <dbReference type="SAM" id="MobiDB-lite"/>
    </source>
</evidence>
<evidence type="ECO:0000313" key="13">
    <source>
        <dbReference type="Proteomes" id="UP001609176"/>
    </source>
</evidence>
<keyword evidence="3" id="KW-0808">Transferase</keyword>
<keyword evidence="6" id="KW-0067">ATP-binding</keyword>
<dbReference type="Gene3D" id="3.30.565.10">
    <property type="entry name" value="Histidine kinase-like ATPase, C-terminal domain"/>
    <property type="match status" value="1"/>
</dbReference>
<dbReference type="PRINTS" id="PR00344">
    <property type="entry name" value="BCTRLSENSOR"/>
</dbReference>
<evidence type="ECO:0000256" key="5">
    <source>
        <dbReference type="ARBA" id="ARBA00022777"/>
    </source>
</evidence>
<dbReference type="InterPro" id="IPR005467">
    <property type="entry name" value="His_kinase_dom"/>
</dbReference>
<evidence type="ECO:0000256" key="2">
    <source>
        <dbReference type="ARBA" id="ARBA00012438"/>
    </source>
</evidence>
<evidence type="ECO:0000256" key="8">
    <source>
        <dbReference type="ARBA" id="ARBA00039401"/>
    </source>
</evidence>
<dbReference type="Proteomes" id="UP001609219">
    <property type="component" value="Unassembled WGS sequence"/>
</dbReference>
<reference evidence="13 14" key="1">
    <citation type="submission" date="2024-10" db="EMBL/GenBank/DDBJ databases">
        <authorList>
            <person name="Riesco R."/>
        </authorList>
    </citation>
    <scope>NUCLEOTIDE SEQUENCE [LARGE SCALE GENOMIC DNA]</scope>
    <source>
        <strain evidence="12 13">NCIMB 15448</strain>
        <strain evidence="11 14">NCIMB 15450</strain>
    </source>
</reference>
<feature type="domain" description="Histidine kinase" evidence="10">
    <location>
        <begin position="463"/>
        <end position="696"/>
    </location>
</feature>
<dbReference type="InterPro" id="IPR050351">
    <property type="entry name" value="BphY/WalK/GraS-like"/>
</dbReference>
<dbReference type="PANTHER" id="PTHR42878:SF7">
    <property type="entry name" value="SENSOR HISTIDINE KINASE GLRK"/>
    <property type="match status" value="1"/>
</dbReference>
<dbReference type="EC" id="2.7.13.3" evidence="2"/>
<keyword evidence="14" id="KW-1185">Reference proteome</keyword>
<feature type="compositionally biased region" description="Basic and acidic residues" evidence="9">
    <location>
        <begin position="104"/>
        <end position="126"/>
    </location>
</feature>
<comment type="catalytic activity">
    <reaction evidence="1">
        <text>ATP + protein L-histidine = ADP + protein N-phospho-L-histidine.</text>
        <dbReference type="EC" id="2.7.13.3"/>
    </reaction>
</comment>
<sequence length="752" mass="84429">MDPAEQRPYLHTGYTIPWRETALYLVGNGISVVVTESEAFTRQFPDSVGWVRKLHRKEQAWLDVPIVRDGQPIGLIAADWQGDPLDLDSSDREALRLQGLRLGAHPDNRSDKSRPLKVESGDPDETVRRGCREIMSRIDASFGAVFRYEWRTNRLPKMIEYYSPAPGSNPTVVEIQEPIYEAGSSYLTGRSWSRDSIRYVANLEHLAKVKQKWIQPESKAQHREVSGADPTTVLYSVAGRRQERYLLRFINRSDHPALPFLRRRRRILDTLNAELQATIDLEIADRRITSLRDIARSTVRNIHEPTVSAHYVELAASQELANDFLYVASTSGTTDPTFVHRSGIFELQPIVSETLQKIAEIRDENESTPTENTQAIGDYIQSRRVPTEGLTGLPKNSEFLWVKSDTGDTTGVLLTTVVWQKDFVLAALGELELLQAYCDLLTTSIDGMTTYISEDGARKALGYIGHEIGTPFTILGDSAIKVTLDSMNTAARIRDVDKKLADQMFRDSRKTYQVIQKNRDDLDRVMAIAPILASMGSGILKMYFRSTDLSDIFSRAKDQIASETRGYQHTTTLESARRPRFEIHVTDSMARLPIVVCDEGFVLQAAMNLLRNAVKYSLPRYPPEPMVVTVSGRTIDHRTLAVTIENWGVGIPPDLQSKIFLPFVRGQVDDRLKSLPGMGLGLYLVRTIMGAHNGSVGCRSVGTLDDPVRNANLEGWHTTFEIRFRRDLVAGPQSVPVSPHGRQSLQQAAGER</sequence>
<comment type="caution">
    <text evidence="12">The sequence shown here is derived from an EMBL/GenBank/DDBJ whole genome shotgun (WGS) entry which is preliminary data.</text>
</comment>
<evidence type="ECO:0000256" key="1">
    <source>
        <dbReference type="ARBA" id="ARBA00000085"/>
    </source>
</evidence>
<dbReference type="InterPro" id="IPR036890">
    <property type="entry name" value="HATPase_C_sf"/>
</dbReference>
<accession>A0ABW7KQN6</accession>
<gene>
    <name evidence="12" type="ORF">ACHIPV_23250</name>
    <name evidence="11" type="ORF">ACHIRB_05035</name>
</gene>
<evidence type="ECO:0000313" key="14">
    <source>
        <dbReference type="Proteomes" id="UP001609219"/>
    </source>
</evidence>
<dbReference type="RefSeq" id="WP_395125859.1">
    <property type="nucleotide sequence ID" value="NZ_JBIMSN010000022.1"/>
</dbReference>
<dbReference type="SUPFAM" id="SSF55874">
    <property type="entry name" value="ATPase domain of HSP90 chaperone/DNA topoisomerase II/histidine kinase"/>
    <property type="match status" value="1"/>
</dbReference>
<dbReference type="EMBL" id="JBIMSN010000022">
    <property type="protein sequence ID" value="MFH5227956.1"/>
    <property type="molecule type" value="Genomic_DNA"/>
</dbReference>
<evidence type="ECO:0000256" key="7">
    <source>
        <dbReference type="ARBA" id="ARBA00023012"/>
    </source>
</evidence>
<keyword evidence="7" id="KW-0902">Two-component regulatory system</keyword>
<dbReference type="Proteomes" id="UP001609176">
    <property type="component" value="Unassembled WGS sequence"/>
</dbReference>
<evidence type="ECO:0000313" key="11">
    <source>
        <dbReference type="EMBL" id="MFH5227956.1"/>
    </source>
</evidence>
<dbReference type="SMART" id="SM00387">
    <property type="entry name" value="HATPase_c"/>
    <property type="match status" value="1"/>
</dbReference>
<dbReference type="InterPro" id="IPR003594">
    <property type="entry name" value="HATPase_dom"/>
</dbReference>
<keyword evidence="4" id="KW-0547">Nucleotide-binding</keyword>
<feature type="region of interest" description="Disordered" evidence="9">
    <location>
        <begin position="733"/>
        <end position="752"/>
    </location>
</feature>
<evidence type="ECO:0000256" key="3">
    <source>
        <dbReference type="ARBA" id="ARBA00022679"/>
    </source>
</evidence>
<keyword evidence="5 12" id="KW-0418">Kinase</keyword>
<dbReference type="Pfam" id="PF02518">
    <property type="entry name" value="HATPase_c"/>
    <property type="match status" value="1"/>
</dbReference>
<name>A0ABW7KQN6_9NOCA</name>
<dbReference type="PANTHER" id="PTHR42878">
    <property type="entry name" value="TWO-COMPONENT HISTIDINE KINASE"/>
    <property type="match status" value="1"/>
</dbReference>
<feature type="compositionally biased region" description="Polar residues" evidence="9">
    <location>
        <begin position="741"/>
        <end position="752"/>
    </location>
</feature>
<organism evidence="12 13">
    <name type="scientific">Antrihabitans spumae</name>
    <dbReference type="NCBI Taxonomy" id="3373370"/>
    <lineage>
        <taxon>Bacteria</taxon>
        <taxon>Bacillati</taxon>
        <taxon>Actinomycetota</taxon>
        <taxon>Actinomycetes</taxon>
        <taxon>Mycobacteriales</taxon>
        <taxon>Nocardiaceae</taxon>
        <taxon>Antrihabitans</taxon>
    </lineage>
</organism>